<feature type="transmembrane region" description="Helical" evidence="11">
    <location>
        <begin position="267"/>
        <end position="290"/>
    </location>
</feature>
<dbReference type="GO" id="GO:0000009">
    <property type="term" value="F:alpha-1,6-mannosyltransferase activity"/>
    <property type="evidence" value="ECO:0007669"/>
    <property type="project" value="InterPro"/>
</dbReference>
<evidence type="ECO:0000256" key="2">
    <source>
        <dbReference type="ARBA" id="ARBA00004687"/>
    </source>
</evidence>
<dbReference type="Proteomes" id="UP000663505">
    <property type="component" value="Chromosome"/>
</dbReference>
<dbReference type="PANTHER" id="PTHR12468">
    <property type="entry name" value="GPI MANNOSYLTRANSFERASE 2"/>
    <property type="match status" value="1"/>
</dbReference>
<keyword evidence="8 11" id="KW-1133">Transmembrane helix</keyword>
<dbReference type="AlphaFoldDB" id="A0A9X7W0P0"/>
<keyword evidence="4" id="KW-0328">Glycosyltransferase</keyword>
<dbReference type="GO" id="GO:0016020">
    <property type="term" value="C:membrane"/>
    <property type="evidence" value="ECO:0007669"/>
    <property type="project" value="InterPro"/>
</dbReference>
<comment type="subcellular location">
    <subcellularLocation>
        <location evidence="1">Endoplasmic reticulum membrane</location>
        <topology evidence="1">Multi-pass membrane protein</topology>
    </subcellularLocation>
</comment>
<reference evidence="13 14" key="1">
    <citation type="submission" date="2021-02" db="EMBL/GenBank/DDBJ databases">
        <title>Alicyclobacillus curvatus sp. nov. and Alicyclobacillus mengziensis sp. nov., two acidophilic bacteria isolated from acid mine drainage.</title>
        <authorList>
            <person name="Huang Y."/>
        </authorList>
    </citation>
    <scope>NUCLEOTIDE SEQUENCE [LARGE SCALE GENOMIC DNA]</scope>
    <source>
        <strain evidence="13 14">S30H14</strain>
    </source>
</reference>
<name>A0A9X7W0P0_9BACL</name>
<evidence type="ECO:0000256" key="6">
    <source>
        <dbReference type="ARBA" id="ARBA00022692"/>
    </source>
</evidence>
<evidence type="ECO:0000256" key="11">
    <source>
        <dbReference type="SAM" id="Phobius"/>
    </source>
</evidence>
<feature type="transmembrane region" description="Helical" evidence="11">
    <location>
        <begin position="103"/>
        <end position="122"/>
    </location>
</feature>
<evidence type="ECO:0000256" key="8">
    <source>
        <dbReference type="ARBA" id="ARBA00022989"/>
    </source>
</evidence>
<keyword evidence="3" id="KW-0337">GPI-anchor biosynthesis</keyword>
<dbReference type="PANTHER" id="PTHR12468:SF2">
    <property type="entry name" value="GPI MANNOSYLTRANSFERASE 2"/>
    <property type="match status" value="1"/>
</dbReference>
<organism evidence="13 14">
    <name type="scientific">Alicyclobacillus mengziensis</name>
    <dbReference type="NCBI Taxonomy" id="2931921"/>
    <lineage>
        <taxon>Bacteria</taxon>
        <taxon>Bacillati</taxon>
        <taxon>Bacillota</taxon>
        <taxon>Bacilli</taxon>
        <taxon>Bacillales</taxon>
        <taxon>Alicyclobacillaceae</taxon>
        <taxon>Alicyclobacillus</taxon>
    </lineage>
</organism>
<evidence type="ECO:0000256" key="9">
    <source>
        <dbReference type="ARBA" id="ARBA00023136"/>
    </source>
</evidence>
<feature type="transmembrane region" description="Helical" evidence="11">
    <location>
        <begin position="28"/>
        <end position="55"/>
    </location>
</feature>
<keyword evidence="5" id="KW-0808">Transferase</keyword>
<feature type="region of interest" description="Disordered" evidence="10">
    <location>
        <begin position="137"/>
        <end position="171"/>
    </location>
</feature>
<feature type="transmembrane region" description="Helical" evidence="11">
    <location>
        <begin position="511"/>
        <end position="530"/>
    </location>
</feature>
<feature type="transmembrane region" description="Helical" evidence="11">
    <location>
        <begin position="324"/>
        <end position="344"/>
    </location>
</feature>
<dbReference type="GO" id="GO:0004376">
    <property type="term" value="F:GPI mannosyltransferase activity"/>
    <property type="evidence" value="ECO:0007669"/>
    <property type="project" value="InterPro"/>
</dbReference>
<feature type="transmembrane region" description="Helical" evidence="11">
    <location>
        <begin position="486"/>
        <end position="505"/>
    </location>
</feature>
<keyword evidence="7" id="KW-0256">Endoplasmic reticulum</keyword>
<evidence type="ECO:0000313" key="13">
    <source>
        <dbReference type="EMBL" id="QSO47168.1"/>
    </source>
</evidence>
<dbReference type="KEGG" id="afx:JZ786_22680"/>
<feature type="transmembrane region" description="Helical" evidence="11">
    <location>
        <begin position="459"/>
        <end position="479"/>
    </location>
</feature>
<dbReference type="GO" id="GO:0006506">
    <property type="term" value="P:GPI anchor biosynthetic process"/>
    <property type="evidence" value="ECO:0007669"/>
    <property type="project" value="UniProtKB-KW"/>
</dbReference>
<evidence type="ECO:0000256" key="10">
    <source>
        <dbReference type="SAM" id="MobiDB-lite"/>
    </source>
</evidence>
<evidence type="ECO:0000256" key="1">
    <source>
        <dbReference type="ARBA" id="ARBA00004477"/>
    </source>
</evidence>
<dbReference type="Pfam" id="PF04138">
    <property type="entry name" value="GtrA_DPMS_TM"/>
    <property type="match status" value="1"/>
</dbReference>
<gene>
    <name evidence="13" type="ORF">JZ786_22680</name>
</gene>
<evidence type="ECO:0000256" key="5">
    <source>
        <dbReference type="ARBA" id="ARBA00022679"/>
    </source>
</evidence>
<comment type="pathway">
    <text evidence="2">Glycolipid biosynthesis; glycosylphosphatidylinositol-anchor biosynthesis.</text>
</comment>
<evidence type="ECO:0000256" key="3">
    <source>
        <dbReference type="ARBA" id="ARBA00022502"/>
    </source>
</evidence>
<accession>A0A9X7W0P0</accession>
<dbReference type="InterPro" id="IPR007267">
    <property type="entry name" value="GtrA_DPMS_TM"/>
</dbReference>
<feature type="domain" description="GtrA/DPMS transmembrane" evidence="12">
    <location>
        <begin position="15"/>
        <end position="128"/>
    </location>
</feature>
<feature type="compositionally biased region" description="Polar residues" evidence="10">
    <location>
        <begin position="147"/>
        <end position="164"/>
    </location>
</feature>
<evidence type="ECO:0000256" key="4">
    <source>
        <dbReference type="ARBA" id="ARBA00022676"/>
    </source>
</evidence>
<evidence type="ECO:0000259" key="12">
    <source>
        <dbReference type="Pfam" id="PF04138"/>
    </source>
</evidence>
<feature type="transmembrane region" description="Helical" evidence="11">
    <location>
        <begin position="389"/>
        <end position="410"/>
    </location>
</feature>
<dbReference type="Pfam" id="PF04188">
    <property type="entry name" value="Mannosyl_trans2"/>
    <property type="match status" value="1"/>
</dbReference>
<dbReference type="EMBL" id="CP071182">
    <property type="protein sequence ID" value="QSO47168.1"/>
    <property type="molecule type" value="Genomic_DNA"/>
</dbReference>
<evidence type="ECO:0000256" key="7">
    <source>
        <dbReference type="ARBA" id="ARBA00022824"/>
    </source>
</evidence>
<feature type="transmembrane region" description="Helical" evidence="11">
    <location>
        <begin position="75"/>
        <end position="96"/>
    </location>
</feature>
<feature type="transmembrane region" description="Helical" evidence="11">
    <location>
        <begin position="296"/>
        <end position="317"/>
    </location>
</feature>
<protein>
    <submittedName>
        <fullName evidence="13">GtrA family protein</fullName>
    </submittedName>
</protein>
<dbReference type="GO" id="GO:0031501">
    <property type="term" value="C:mannosyltransferase complex"/>
    <property type="evidence" value="ECO:0007669"/>
    <property type="project" value="TreeGrafter"/>
</dbReference>
<sequence length="563" mass="64231">MELSTQWPVVWRFLKYCMTGVLNTGLSYVVYAVLVALHVSSSLALAIGYACGMLTSYLVNGKWTFERSSWSGRTLWRFIVVNIGVLIVSEVTLSLIRHFMIPNAYISQALNLVPITIIGFFANQRLVFTDPKPVFAAEGDQPDNAGADSTGTSDTVSERNTPNGDHTGVKASTVHPIPKRVVRRLLFVSLAMVVLQRLVLAASAVYVTHVHHLHRLTLHSLLVTGYSHWDSGWYTEIAQHGYVTLKQTAFWPMYPWMMSMVHMVTHLSYAASGILISLICFLIALFLLGLLVTRNFGYPVSVATMALYAFFPTSYYFDSVYTESLFVAFLIGAVYAANSGYFAFANVLAAFGTLTRNTGIVVCVILLAEYLRHRNMDLRFWRGEWWRRLNWSVLWLLLSPVALLLFSFYMKSRFGQLFPFLKAEKMWYRQYMSPWRTFTGTLLQYIHGHTTLMSMQYELFEIVTFLFALALVVIGLFVCGRSMTRWSWWIYTFVVMWLASSEPSINIPDYLVSFPRYVLMLFPGFAFLGYAVKRKWILIPIVVCLAAVLFWKSGAFFRGVWIA</sequence>
<dbReference type="InterPro" id="IPR007315">
    <property type="entry name" value="PIG-V/Gpi18"/>
</dbReference>
<dbReference type="GO" id="GO:0000271">
    <property type="term" value="P:polysaccharide biosynthetic process"/>
    <property type="evidence" value="ECO:0007669"/>
    <property type="project" value="InterPro"/>
</dbReference>
<keyword evidence="14" id="KW-1185">Reference proteome</keyword>
<evidence type="ECO:0000313" key="14">
    <source>
        <dbReference type="Proteomes" id="UP000663505"/>
    </source>
</evidence>
<feature type="transmembrane region" description="Helical" evidence="11">
    <location>
        <begin position="537"/>
        <end position="557"/>
    </location>
</feature>
<keyword evidence="6 11" id="KW-0812">Transmembrane</keyword>
<dbReference type="RefSeq" id="WP_206656527.1">
    <property type="nucleotide sequence ID" value="NZ_CP071182.1"/>
</dbReference>
<feature type="transmembrane region" description="Helical" evidence="11">
    <location>
        <begin position="185"/>
        <end position="207"/>
    </location>
</feature>
<keyword evidence="9 11" id="KW-0472">Membrane</keyword>
<proteinExistence type="predicted"/>